<evidence type="ECO:0000313" key="5">
    <source>
        <dbReference type="EMBL" id="SPF31530.1"/>
    </source>
</evidence>
<dbReference type="Proteomes" id="UP000238916">
    <property type="component" value="Unassembled WGS sequence"/>
</dbReference>
<keyword evidence="2" id="KW-0238">DNA-binding</keyword>
<dbReference type="PROSITE" id="PS50995">
    <property type="entry name" value="HTH_MARR_2"/>
    <property type="match status" value="1"/>
</dbReference>
<dbReference type="EMBL" id="OMOF01000004">
    <property type="protein sequence ID" value="SPF31530.1"/>
    <property type="molecule type" value="Genomic_DNA"/>
</dbReference>
<accession>A0A2U3JW59</accession>
<keyword evidence="3" id="KW-0804">Transcription</keyword>
<dbReference type="GO" id="GO:0003677">
    <property type="term" value="F:DNA binding"/>
    <property type="evidence" value="ECO:0007669"/>
    <property type="project" value="UniProtKB-KW"/>
</dbReference>
<evidence type="ECO:0000256" key="2">
    <source>
        <dbReference type="ARBA" id="ARBA00023125"/>
    </source>
</evidence>
<proteinExistence type="predicted"/>
<dbReference type="PANTHER" id="PTHR42756:SF1">
    <property type="entry name" value="TRANSCRIPTIONAL REPRESSOR OF EMRAB OPERON"/>
    <property type="match status" value="1"/>
</dbReference>
<dbReference type="InterPro" id="IPR036388">
    <property type="entry name" value="WH-like_DNA-bd_sf"/>
</dbReference>
<evidence type="ECO:0000313" key="6">
    <source>
        <dbReference type="Proteomes" id="UP000238916"/>
    </source>
</evidence>
<evidence type="ECO:0000259" key="4">
    <source>
        <dbReference type="PROSITE" id="PS50995"/>
    </source>
</evidence>
<protein>
    <submittedName>
        <fullName evidence="5">Transcriptional regulator, MarR family</fullName>
    </submittedName>
</protein>
<dbReference type="Pfam" id="PF01047">
    <property type="entry name" value="MarR"/>
    <property type="match status" value="1"/>
</dbReference>
<dbReference type="PANTHER" id="PTHR42756">
    <property type="entry name" value="TRANSCRIPTIONAL REGULATOR, MARR"/>
    <property type="match status" value="1"/>
</dbReference>
<dbReference type="GO" id="GO:0003700">
    <property type="term" value="F:DNA-binding transcription factor activity"/>
    <property type="evidence" value="ECO:0007669"/>
    <property type="project" value="InterPro"/>
</dbReference>
<dbReference type="SUPFAM" id="SSF46785">
    <property type="entry name" value="Winged helix' DNA-binding domain"/>
    <property type="match status" value="1"/>
</dbReference>
<feature type="domain" description="HTH marR-type" evidence="4">
    <location>
        <begin position="18"/>
        <end position="152"/>
    </location>
</feature>
<dbReference type="InterPro" id="IPR000835">
    <property type="entry name" value="HTH_MarR-typ"/>
</dbReference>
<dbReference type="PROSITE" id="PS01117">
    <property type="entry name" value="HTH_MARR_1"/>
    <property type="match status" value="1"/>
</dbReference>
<evidence type="ECO:0000256" key="3">
    <source>
        <dbReference type="ARBA" id="ARBA00023163"/>
    </source>
</evidence>
<gene>
    <name evidence="5" type="ORF">SBF1_1010017</name>
</gene>
<keyword evidence="1" id="KW-0805">Transcription regulation</keyword>
<name>A0A2U3JW59_9FIRM</name>
<dbReference type="PRINTS" id="PR00598">
    <property type="entry name" value="HTHMARR"/>
</dbReference>
<dbReference type="InterPro" id="IPR023187">
    <property type="entry name" value="Tscrpt_reg_MarR-type_CS"/>
</dbReference>
<dbReference type="AlphaFoldDB" id="A0A2U3JW59"/>
<reference evidence="6" key="1">
    <citation type="submission" date="2018-02" db="EMBL/GenBank/DDBJ databases">
        <authorList>
            <person name="Hausmann B."/>
        </authorList>
    </citation>
    <scope>NUCLEOTIDE SEQUENCE [LARGE SCALE GENOMIC DNA]</scope>
    <source>
        <strain evidence="6">Peat soil MAG SbF1</strain>
    </source>
</reference>
<dbReference type="InterPro" id="IPR036390">
    <property type="entry name" value="WH_DNA-bd_sf"/>
</dbReference>
<dbReference type="SMART" id="SM00347">
    <property type="entry name" value="HTH_MARR"/>
    <property type="match status" value="1"/>
</dbReference>
<evidence type="ECO:0000256" key="1">
    <source>
        <dbReference type="ARBA" id="ARBA00023015"/>
    </source>
</evidence>
<sequence length="157" mass="17780">MGVGKIIESRGAPDGYLANQALYELTLLHDSLEDVFEVHFSRYGLSWPKFNALIHLYMTGDRGLIQSELGNKMLVSRANITGLIGRLEKEDLVVRRNDPSDKRVFRVCLTNRACALIQSFLPVHNSYVQKVMSILDIHEKEVLISLLRKLNKGLNSI</sequence>
<organism evidence="5 6">
    <name type="scientific">Candidatus Desulfosporosinus infrequens</name>
    <dbReference type="NCBI Taxonomy" id="2043169"/>
    <lineage>
        <taxon>Bacteria</taxon>
        <taxon>Bacillati</taxon>
        <taxon>Bacillota</taxon>
        <taxon>Clostridia</taxon>
        <taxon>Eubacteriales</taxon>
        <taxon>Desulfitobacteriaceae</taxon>
        <taxon>Desulfosporosinus</taxon>
    </lineage>
</organism>
<dbReference type="Gene3D" id="1.10.10.10">
    <property type="entry name" value="Winged helix-like DNA-binding domain superfamily/Winged helix DNA-binding domain"/>
    <property type="match status" value="1"/>
</dbReference>